<evidence type="ECO:0000313" key="4">
    <source>
        <dbReference type="Proteomes" id="UP000183915"/>
    </source>
</evidence>
<proteinExistence type="predicted"/>
<reference evidence="3 4" key="1">
    <citation type="submission" date="2016-10" db="EMBL/GenBank/DDBJ databases">
        <authorList>
            <person name="Varghese N."/>
            <person name="Submissions S."/>
        </authorList>
    </citation>
    <scope>NUCLEOTIDE SEQUENCE [LARGE SCALE GENOMIC DNA]</scope>
    <source>
        <strain evidence="3 4">BS3780</strain>
    </source>
</reference>
<comment type="caution">
    <text evidence="3">The sequence shown here is derived from an EMBL/GenBank/DDBJ whole genome shotgun (WGS) entry which is preliminary data.</text>
</comment>
<name>A0ABY0YZY5_9PSED</name>
<dbReference type="EMBL" id="FNTT01000002">
    <property type="protein sequence ID" value="SEE14552.1"/>
    <property type="molecule type" value="Genomic_DNA"/>
</dbReference>
<accession>A0ABY0YZY5</accession>
<organism evidence="3 4">
    <name type="scientific">Pseudomonas kilonensis</name>
    <dbReference type="NCBI Taxonomy" id="132476"/>
    <lineage>
        <taxon>Bacteria</taxon>
        <taxon>Pseudomonadati</taxon>
        <taxon>Pseudomonadota</taxon>
        <taxon>Gammaproteobacteria</taxon>
        <taxon>Pseudomonadales</taxon>
        <taxon>Pseudomonadaceae</taxon>
        <taxon>Pseudomonas</taxon>
    </lineage>
</organism>
<keyword evidence="1" id="KW-0843">Virulence</keyword>
<gene>
    <name evidence="3" type="ORF">SAMN04490188_2768</name>
</gene>
<dbReference type="Pfam" id="PF03538">
    <property type="entry name" value="VRP1"/>
    <property type="match status" value="1"/>
</dbReference>
<dbReference type="InterPro" id="IPR018003">
    <property type="entry name" value="Insecticidal_toxin/plasmid_vir"/>
</dbReference>
<evidence type="ECO:0000256" key="1">
    <source>
        <dbReference type="ARBA" id="ARBA00023026"/>
    </source>
</evidence>
<sequence length="845" mass="93800">MDVSNNLLLHRLVGSHDGEDATKTALKTALEQMGVTSVFDIVRMSKAQFAQEVAKYCDANAEQAYDNAQSHARRISRLYLEHQLSSSDAKPRVRRSLDSDPTSKPISYQGLFQENWDQFCKDSDIAAIDSPVAYLRALYLFARQLEDSSTDGRKISLASRRADLDTLMLDSQSALVPRPMLNIVNDTLRSHIEASPDMGTTVHQALASAHYPFSLPYDLHHHQCLLGLGAGKPALGEVNYRISLKLPFCQDGSTYGQVVQPSAEAQKLLSGLNPEQQKLLLAPLASDHDLKRLKKAYGTEAVADLRDLKFFKERTGLSTEQVEQLLGHGRYGPRASTNIPPSTRNRQSPAYINGPDTSSPDLVLETQTTRQGFNYKSYERFDRMQRMIRLQRWTGIPFAELDTLLINIMHSEGNTLMTLSANTLRALGVYQYMKRRRGITPEEFASLMSEMPTRASAERVSLFDQVFNRTGLLQSPAWGGQATDLDTADSKTLSYLGAGLGLALTEDALLLLLKQTETYLALKQDLPTVSSLYRQARIARMFGLSPLECTELARILGGETFCRALVTGSLNTAGPDILDVLMAMDWAVDWLKQNHLDVLAWCRLFDTSRDDLPLNQNLQNRLVALRDHAKPTRDDQRLVETLLHDIADLSAEYSPCVMKMAETNATKIVDAIIPTDGKALPLLARVLRTAQACQHLHLSSSTLQTLMDNPTWLAPNSSGALKPQTLYLLERFNHCARHQAQSEENLLHYLQLADQDVTQHSVQAANDQLANLLGWSTEQVTCLTAQLPTQRATTIQDVDWVMRCQACCMDTGLSASLLLKAAALNGDSPTPEWKIVGEGLIAASH</sequence>
<protein>
    <submittedName>
        <fullName evidence="3">Virulence plasmid A protein</fullName>
    </submittedName>
</protein>
<evidence type="ECO:0000256" key="2">
    <source>
        <dbReference type="SAM" id="MobiDB-lite"/>
    </source>
</evidence>
<evidence type="ECO:0000313" key="3">
    <source>
        <dbReference type="EMBL" id="SEE14552.1"/>
    </source>
</evidence>
<dbReference type="RefSeq" id="WP_053185540.1">
    <property type="nucleotide sequence ID" value="NZ_FNTT01000002.1"/>
</dbReference>
<feature type="region of interest" description="Disordered" evidence="2">
    <location>
        <begin position="330"/>
        <end position="362"/>
    </location>
</feature>
<feature type="compositionally biased region" description="Polar residues" evidence="2">
    <location>
        <begin position="335"/>
        <end position="362"/>
    </location>
</feature>
<keyword evidence="4" id="KW-1185">Reference proteome</keyword>
<dbReference type="Proteomes" id="UP000183915">
    <property type="component" value="Unassembled WGS sequence"/>
</dbReference>